<evidence type="ECO:0000256" key="5">
    <source>
        <dbReference type="ARBA" id="ARBA00022927"/>
    </source>
</evidence>
<sequence length="760" mass="86428">MAKESISHIFRINIRDQFENADPSKHFIYTSGLLQDIQTKFSAVEQSPYEAVAASVPNTDDETLQCSTFRSWTLGLLFVTLISVVNQFFFFRSNPLSIGPVIAQVLSLPVGKLMAKVLPSKYIRIWKWRFSLNPGPFNMKEHTLITVMANTAAGGQYAMNVIAVQRLFYHDKMTHVIATFFLISSQVIGFGLAGMMRRFLVWPGSMLWPDVLVSCAFFRTLHESSSEDKLNNISKWKMSRKRFFIIIATCSFAYYWLPGYIFPLLSAFSFLCMVKPKSTGFSQITGTYGFGIGTVQLDWNSITAFLGSPLVIPGWYHVNVFIGFVIMAWIIIPMAYYLDVWNAKRYPLGSSDLYTPEGYLYDINTVLYANHTLNETAYKERGSIRMGIIFAITYGASFAALPAAIIHVLLYYGKDIWKQLTTSITEAMNEVHAKLMTKYLEVPEWWYTILFVINLFLACMVCHFGNLMPWYWMFLCVIISFVLLLPVGIIQATSNQQIGLNIITEFIAGVVMAGNPIPNITFKTYGYITQYQALLYLNDLKLGHYMKIPPRPMFFAQVISTIISCVISYIVSDYVMVSVKNICAEGNTVWGCPNIRVFFSASVLWGVLGPTRMFIKNDISYYNLLWFFPLGAVLPVVAWLIAKKFPDQSWLYMIHTPIIWATLSNFIPAPAANYCTWFFVGILFNFVIRRYAFDWWERYNYILSSALDCGVAFSGLVIFLALQNQGIYFPTWWGSGGDYGDGCPLSNANYSGIFPDYPPS</sequence>
<dbReference type="InterPro" id="IPR004813">
    <property type="entry name" value="OPT"/>
</dbReference>
<gene>
    <name evidence="9" type="ORF">OVA965_LOCUS17253</name>
    <name evidence="10" type="ORF">TMI583_LOCUS17265</name>
</gene>
<accession>A0A8S2JS65</accession>
<dbReference type="NCBIfam" id="TIGR00728">
    <property type="entry name" value="OPT_sfam"/>
    <property type="match status" value="1"/>
</dbReference>
<dbReference type="Proteomes" id="UP000677228">
    <property type="component" value="Unassembled WGS sequence"/>
</dbReference>
<evidence type="ECO:0000313" key="10">
    <source>
        <dbReference type="EMBL" id="CAF3823639.1"/>
    </source>
</evidence>
<evidence type="ECO:0000256" key="1">
    <source>
        <dbReference type="ARBA" id="ARBA00004141"/>
    </source>
</evidence>
<dbReference type="GO" id="GO:0035673">
    <property type="term" value="F:oligopeptide transmembrane transporter activity"/>
    <property type="evidence" value="ECO:0007669"/>
    <property type="project" value="InterPro"/>
</dbReference>
<comment type="subcellular location">
    <subcellularLocation>
        <location evidence="1">Membrane</location>
        <topology evidence="1">Multi-pass membrane protein</topology>
    </subcellularLocation>
</comment>
<dbReference type="EMBL" id="CAJOBA010008240">
    <property type="protein sequence ID" value="CAF3823639.1"/>
    <property type="molecule type" value="Genomic_DNA"/>
</dbReference>
<feature type="transmembrane region" description="Helical" evidence="8">
    <location>
        <begin position="200"/>
        <end position="222"/>
    </location>
</feature>
<dbReference type="PANTHER" id="PTHR22601">
    <property type="entry name" value="ISP4 LIKE PROTEIN"/>
    <property type="match status" value="1"/>
</dbReference>
<evidence type="ECO:0000256" key="8">
    <source>
        <dbReference type="SAM" id="Phobius"/>
    </source>
</evidence>
<keyword evidence="3 8" id="KW-0812">Transmembrane</keyword>
<feature type="transmembrane region" description="Helical" evidence="8">
    <location>
        <begin position="72"/>
        <end position="91"/>
    </location>
</feature>
<dbReference type="EMBL" id="CAJNOK010008224">
    <property type="protein sequence ID" value="CAF1057632.1"/>
    <property type="molecule type" value="Genomic_DNA"/>
</dbReference>
<evidence type="ECO:0000256" key="3">
    <source>
        <dbReference type="ARBA" id="ARBA00022692"/>
    </source>
</evidence>
<feature type="transmembrane region" description="Helical" evidence="8">
    <location>
        <begin position="243"/>
        <end position="271"/>
    </location>
</feature>
<evidence type="ECO:0000313" key="9">
    <source>
        <dbReference type="EMBL" id="CAF1057632.1"/>
    </source>
</evidence>
<keyword evidence="4" id="KW-0571">Peptide transport</keyword>
<feature type="transmembrane region" description="Helical" evidence="8">
    <location>
        <begin position="498"/>
        <end position="517"/>
    </location>
</feature>
<keyword evidence="7 8" id="KW-0472">Membrane</keyword>
<feature type="transmembrane region" description="Helical" evidence="8">
    <location>
        <begin position="597"/>
        <end position="615"/>
    </location>
</feature>
<feature type="transmembrane region" description="Helical" evidence="8">
    <location>
        <begin position="445"/>
        <end position="464"/>
    </location>
</feature>
<evidence type="ECO:0008006" key="12">
    <source>
        <dbReference type="Google" id="ProtNLM"/>
    </source>
</evidence>
<evidence type="ECO:0000313" key="11">
    <source>
        <dbReference type="Proteomes" id="UP000682733"/>
    </source>
</evidence>
<keyword evidence="5" id="KW-0653">Protein transport</keyword>
<evidence type="ECO:0000256" key="7">
    <source>
        <dbReference type="ARBA" id="ARBA00023136"/>
    </source>
</evidence>
<proteinExistence type="predicted"/>
<dbReference type="AlphaFoldDB" id="A0A8S2JS65"/>
<feature type="transmembrane region" description="Helical" evidence="8">
    <location>
        <begin position="471"/>
        <end position="492"/>
    </location>
</feature>
<feature type="transmembrane region" description="Helical" evidence="8">
    <location>
        <begin position="699"/>
        <end position="722"/>
    </location>
</feature>
<feature type="transmembrane region" description="Helical" evidence="8">
    <location>
        <begin position="388"/>
        <end position="412"/>
    </location>
</feature>
<dbReference type="GO" id="GO:0015031">
    <property type="term" value="P:protein transport"/>
    <property type="evidence" value="ECO:0007669"/>
    <property type="project" value="UniProtKB-KW"/>
</dbReference>
<comment type="caution">
    <text evidence="10">The sequence shown here is derived from an EMBL/GenBank/DDBJ whole genome shotgun (WGS) entry which is preliminary data.</text>
</comment>
<dbReference type="NCBIfam" id="TIGR00727">
    <property type="entry name" value="ISP4_OPT"/>
    <property type="match status" value="1"/>
</dbReference>
<keyword evidence="6 8" id="KW-1133">Transmembrane helix</keyword>
<evidence type="ECO:0000256" key="6">
    <source>
        <dbReference type="ARBA" id="ARBA00022989"/>
    </source>
</evidence>
<reference evidence="10" key="1">
    <citation type="submission" date="2021-02" db="EMBL/GenBank/DDBJ databases">
        <authorList>
            <person name="Nowell W R."/>
        </authorList>
    </citation>
    <scope>NUCLEOTIDE SEQUENCE</scope>
</reference>
<evidence type="ECO:0000256" key="4">
    <source>
        <dbReference type="ARBA" id="ARBA00022856"/>
    </source>
</evidence>
<feature type="transmembrane region" description="Helical" evidence="8">
    <location>
        <begin position="554"/>
        <end position="577"/>
    </location>
</feature>
<dbReference type="GO" id="GO:0016020">
    <property type="term" value="C:membrane"/>
    <property type="evidence" value="ECO:0007669"/>
    <property type="project" value="UniProtKB-SubCell"/>
</dbReference>
<keyword evidence="2" id="KW-0813">Transport</keyword>
<feature type="transmembrane region" description="Helical" evidence="8">
    <location>
        <begin position="176"/>
        <end position="194"/>
    </location>
</feature>
<feature type="transmembrane region" description="Helical" evidence="8">
    <location>
        <begin position="315"/>
        <end position="338"/>
    </location>
</feature>
<protein>
    <recommendedName>
        <fullName evidence="12">Oligopeptide transporter</fullName>
    </recommendedName>
</protein>
<organism evidence="10 11">
    <name type="scientific">Didymodactylos carnosus</name>
    <dbReference type="NCBI Taxonomy" id="1234261"/>
    <lineage>
        <taxon>Eukaryota</taxon>
        <taxon>Metazoa</taxon>
        <taxon>Spiralia</taxon>
        <taxon>Gnathifera</taxon>
        <taxon>Rotifera</taxon>
        <taxon>Eurotatoria</taxon>
        <taxon>Bdelloidea</taxon>
        <taxon>Philodinida</taxon>
        <taxon>Philodinidae</taxon>
        <taxon>Didymodactylos</taxon>
    </lineage>
</organism>
<feature type="transmembrane region" description="Helical" evidence="8">
    <location>
        <begin position="622"/>
        <end position="642"/>
    </location>
</feature>
<dbReference type="InterPro" id="IPR004648">
    <property type="entry name" value="Oligpept_transpt"/>
</dbReference>
<feature type="transmembrane region" description="Helical" evidence="8">
    <location>
        <begin position="674"/>
        <end position="693"/>
    </location>
</feature>
<name>A0A8S2JS65_9BILA</name>
<dbReference type="Pfam" id="PF03169">
    <property type="entry name" value="OPT"/>
    <property type="match status" value="1"/>
</dbReference>
<dbReference type="Proteomes" id="UP000682733">
    <property type="component" value="Unassembled WGS sequence"/>
</dbReference>
<evidence type="ECO:0000256" key="2">
    <source>
        <dbReference type="ARBA" id="ARBA00022448"/>
    </source>
</evidence>